<evidence type="ECO:0000256" key="2">
    <source>
        <dbReference type="SAM" id="MobiDB-lite"/>
    </source>
</evidence>
<protein>
    <recommendedName>
        <fullName evidence="6">Tat pathway signal sequence</fullName>
    </recommendedName>
</protein>
<feature type="region of interest" description="Disordered" evidence="2">
    <location>
        <begin position="1"/>
        <end position="35"/>
    </location>
</feature>
<comment type="similarity">
    <text evidence="1">Belongs to the ustYa family.</text>
</comment>
<accession>A0A0U1M7M0</accession>
<name>A0A0U1M7M0_TALIS</name>
<dbReference type="OMA" id="GMHELHC"/>
<dbReference type="OrthoDB" id="3687641at2759"/>
<reference evidence="4 5" key="1">
    <citation type="submission" date="2015-04" db="EMBL/GenBank/DDBJ databases">
        <authorList>
            <person name="Syromyatnikov M.Y."/>
            <person name="Popov V.N."/>
        </authorList>
    </citation>
    <scope>NUCLEOTIDE SEQUENCE [LARGE SCALE GENOMIC DNA]</scope>
    <source>
        <strain evidence="4">WF-38-12</strain>
    </source>
</reference>
<evidence type="ECO:0000256" key="3">
    <source>
        <dbReference type="SAM" id="Phobius"/>
    </source>
</evidence>
<evidence type="ECO:0000313" key="5">
    <source>
        <dbReference type="Proteomes" id="UP000054383"/>
    </source>
</evidence>
<keyword evidence="3" id="KW-1133">Transmembrane helix</keyword>
<proteinExistence type="inferred from homology"/>
<dbReference type="GO" id="GO:0043386">
    <property type="term" value="P:mycotoxin biosynthetic process"/>
    <property type="evidence" value="ECO:0007669"/>
    <property type="project" value="InterPro"/>
</dbReference>
<feature type="transmembrane region" description="Helical" evidence="3">
    <location>
        <begin position="45"/>
        <end position="66"/>
    </location>
</feature>
<dbReference type="InterPro" id="IPR021765">
    <property type="entry name" value="UstYa-like"/>
</dbReference>
<evidence type="ECO:0000256" key="1">
    <source>
        <dbReference type="ARBA" id="ARBA00035112"/>
    </source>
</evidence>
<gene>
    <name evidence="4" type="ORF">PISL3812_08410</name>
</gene>
<organism evidence="4 5">
    <name type="scientific">Talaromyces islandicus</name>
    <name type="common">Penicillium islandicum</name>
    <dbReference type="NCBI Taxonomy" id="28573"/>
    <lineage>
        <taxon>Eukaryota</taxon>
        <taxon>Fungi</taxon>
        <taxon>Dikarya</taxon>
        <taxon>Ascomycota</taxon>
        <taxon>Pezizomycotina</taxon>
        <taxon>Eurotiomycetes</taxon>
        <taxon>Eurotiomycetidae</taxon>
        <taxon>Eurotiales</taxon>
        <taxon>Trichocomaceae</taxon>
        <taxon>Talaromyces</taxon>
        <taxon>Talaromyces sect. Islandici</taxon>
    </lineage>
</organism>
<evidence type="ECO:0000313" key="4">
    <source>
        <dbReference type="EMBL" id="CRG91362.1"/>
    </source>
</evidence>
<evidence type="ECO:0008006" key="6">
    <source>
        <dbReference type="Google" id="ProtNLM"/>
    </source>
</evidence>
<dbReference type="PANTHER" id="PTHR33365">
    <property type="entry name" value="YALI0B05434P"/>
    <property type="match status" value="1"/>
</dbReference>
<keyword evidence="3" id="KW-0472">Membrane</keyword>
<dbReference type="PANTHER" id="PTHR33365:SF14">
    <property type="entry name" value="TAT PATHWAY SIGNAL SEQUENCE"/>
    <property type="match status" value="1"/>
</dbReference>
<dbReference type="Proteomes" id="UP000054383">
    <property type="component" value="Unassembled WGS sequence"/>
</dbReference>
<keyword evidence="5" id="KW-1185">Reference proteome</keyword>
<keyword evidence="3" id="KW-0812">Transmembrane</keyword>
<sequence>MADIDKVSRSSLEDEEEKTALWPHSPEDNFAGATRPKEKWTQRRLLCINVAMLCFSLVILVLAGVLRYDPEYRGRNALLKKTSAYSPLFDELDIPLVTVQGSSFFDNSGFYLTTDQVIKLGKDPEQTVRSNEHPDLHIGIINGMHELHCLNVIRKNLHRDYYWPEGIRHPVHWIHLYHCVEVVVNALMCTGNMDVVTFNWMETQSAPFFDFSFNRVCRDFDRILEWQTEALSDMEDVHRVEGSRELQAPSILQALNAQRPEDRAFTHDDPAFVGIGL</sequence>
<dbReference type="EMBL" id="CVMT01000009">
    <property type="protein sequence ID" value="CRG91362.1"/>
    <property type="molecule type" value="Genomic_DNA"/>
</dbReference>
<dbReference type="STRING" id="28573.A0A0U1M7M0"/>
<dbReference type="AlphaFoldDB" id="A0A0U1M7M0"/>
<dbReference type="Pfam" id="PF11807">
    <property type="entry name" value="UstYa"/>
    <property type="match status" value="1"/>
</dbReference>
<feature type="compositionally biased region" description="Basic and acidic residues" evidence="2">
    <location>
        <begin position="1"/>
        <end position="12"/>
    </location>
</feature>